<dbReference type="Pfam" id="PF04717">
    <property type="entry name" value="Phage_base_V"/>
    <property type="match status" value="1"/>
</dbReference>
<dbReference type="RefSeq" id="WP_145873868.1">
    <property type="nucleotide sequence ID" value="NZ_CP046904.1"/>
</dbReference>
<proteinExistence type="predicted"/>
<accession>A0A562Q1P6</accession>
<dbReference type="Proteomes" id="UP000437862">
    <property type="component" value="Chromosome"/>
</dbReference>
<gene>
    <name evidence="2" type="ORF">GO485_03605</name>
    <name evidence="3" type="ORF">IP92_01475</name>
</gene>
<dbReference type="Gene3D" id="2.40.50.230">
    <property type="entry name" value="Gp5 N-terminal domain"/>
    <property type="match status" value="1"/>
</dbReference>
<dbReference type="AlphaFoldDB" id="A0A562Q1P6"/>
<keyword evidence="5" id="KW-1185">Reference proteome</keyword>
<organism evidence="3 4">
    <name type="scientific">Pseudoduganella flava</name>
    <dbReference type="NCBI Taxonomy" id="871742"/>
    <lineage>
        <taxon>Bacteria</taxon>
        <taxon>Pseudomonadati</taxon>
        <taxon>Pseudomonadota</taxon>
        <taxon>Betaproteobacteria</taxon>
        <taxon>Burkholderiales</taxon>
        <taxon>Oxalobacteraceae</taxon>
        <taxon>Telluria group</taxon>
        <taxon>Pseudoduganella</taxon>
    </lineage>
</organism>
<evidence type="ECO:0000313" key="3">
    <source>
        <dbReference type="EMBL" id="TWI50246.1"/>
    </source>
</evidence>
<sequence>MRDDTTRYYGKYRGTVLNNVDPENRGRIMAIVPDVQGLAPTTFALPCLPAAGKGSGAYFVPEIGSGVWIEFEQGDPDYPIWTGCFWGATVELPEMGIASPPPTPNMVFQTTGRNSITVFGVPGGGVMLCSGPVGSPSSPRIVITQAGITLTTGTATISLNGSAINIVGSPVTVNAGALVVT</sequence>
<dbReference type="InterPro" id="IPR006531">
    <property type="entry name" value="Gp5/Vgr_OB"/>
</dbReference>
<dbReference type="EMBL" id="VLKW01000002">
    <property type="protein sequence ID" value="TWI50246.1"/>
    <property type="molecule type" value="Genomic_DNA"/>
</dbReference>
<dbReference type="SUPFAM" id="SSF69255">
    <property type="entry name" value="gp5 N-terminal domain-like"/>
    <property type="match status" value="1"/>
</dbReference>
<protein>
    <submittedName>
        <fullName evidence="2">Baseplate assembly protein</fullName>
    </submittedName>
</protein>
<reference evidence="3" key="2">
    <citation type="submission" date="2019-07" db="EMBL/GenBank/DDBJ databases">
        <authorList>
            <person name="Whitman W."/>
            <person name="Huntemann M."/>
            <person name="Clum A."/>
            <person name="Pillay M."/>
            <person name="Palaniappan K."/>
            <person name="Varghese N."/>
            <person name="Mikhailova N."/>
            <person name="Stamatis D."/>
            <person name="Reddy T."/>
            <person name="Daum C."/>
            <person name="Shapiro N."/>
            <person name="Ivanova N."/>
            <person name="Kyrpides N."/>
            <person name="Woyke T."/>
        </authorList>
    </citation>
    <scope>NUCLEOTIDE SEQUENCE</scope>
    <source>
        <strain evidence="3">CGMCC 1.10685</strain>
    </source>
</reference>
<dbReference type="Proteomes" id="UP000315112">
    <property type="component" value="Unassembled WGS sequence"/>
</dbReference>
<dbReference type="OrthoDB" id="9762420at2"/>
<evidence type="ECO:0000313" key="5">
    <source>
        <dbReference type="Proteomes" id="UP000437862"/>
    </source>
</evidence>
<name>A0A562Q1P6_9BURK</name>
<feature type="domain" description="Gp5/Type VI secretion system Vgr protein OB-fold" evidence="1">
    <location>
        <begin position="12"/>
        <end position="86"/>
    </location>
</feature>
<reference evidence="2 5" key="3">
    <citation type="submission" date="2019-12" db="EMBL/GenBank/DDBJ databases">
        <title>Draft Genome Sequences of Six Type Strains of the Genus Massilia.</title>
        <authorList>
            <person name="Miess H."/>
            <person name="Frediansyah A."/>
            <person name="Goeker M."/>
            <person name="Gross H."/>
        </authorList>
    </citation>
    <scope>NUCLEOTIDE SEQUENCE [LARGE SCALE GENOMIC DNA]</scope>
    <source>
        <strain evidence="2 5">DSM 26639</strain>
    </source>
</reference>
<dbReference type="InterPro" id="IPR037026">
    <property type="entry name" value="Vgr_OB-fold_dom_sf"/>
</dbReference>
<evidence type="ECO:0000259" key="1">
    <source>
        <dbReference type="Pfam" id="PF04717"/>
    </source>
</evidence>
<reference evidence="3 4" key="1">
    <citation type="journal article" date="2015" name="Stand. Genomic Sci.">
        <title>Genomic Encyclopedia of Bacterial and Archaeal Type Strains, Phase III: the genomes of soil and plant-associated and newly described type strains.</title>
        <authorList>
            <person name="Whitman W.B."/>
            <person name="Woyke T."/>
            <person name="Klenk H.P."/>
            <person name="Zhou Y."/>
            <person name="Lilburn T.G."/>
            <person name="Beck B.J."/>
            <person name="De Vos P."/>
            <person name="Vandamme P."/>
            <person name="Eisen J.A."/>
            <person name="Garrity G."/>
            <person name="Hugenholtz P."/>
            <person name="Kyrpides N.C."/>
        </authorList>
    </citation>
    <scope>NUCLEOTIDE SEQUENCE [LARGE SCALE GENOMIC DNA]</scope>
    <source>
        <strain evidence="3 4">CGMCC 1.10685</strain>
    </source>
</reference>
<dbReference type="EMBL" id="CP046904">
    <property type="protein sequence ID" value="QGZ38225.1"/>
    <property type="molecule type" value="Genomic_DNA"/>
</dbReference>
<evidence type="ECO:0000313" key="2">
    <source>
        <dbReference type="EMBL" id="QGZ38225.1"/>
    </source>
</evidence>
<evidence type="ECO:0000313" key="4">
    <source>
        <dbReference type="Proteomes" id="UP000315112"/>
    </source>
</evidence>